<name>A0A430HTU6_9BURK</name>
<evidence type="ECO:0000313" key="4">
    <source>
        <dbReference type="Proteomes" id="UP000278085"/>
    </source>
</evidence>
<dbReference type="InterPro" id="IPR021255">
    <property type="entry name" value="DUF2807"/>
</dbReference>
<proteinExistence type="predicted"/>
<dbReference type="RefSeq" id="WP_126072393.1">
    <property type="nucleotide sequence ID" value="NZ_CP051166.1"/>
</dbReference>
<protein>
    <submittedName>
        <fullName evidence="3">DUF2807 domain-containing protein</fullName>
    </submittedName>
</protein>
<evidence type="ECO:0000256" key="1">
    <source>
        <dbReference type="SAM" id="MobiDB-lite"/>
    </source>
</evidence>
<comment type="caution">
    <text evidence="3">The sequence shown here is derived from an EMBL/GenBank/DDBJ whole genome shotgun (WGS) entry which is preliminary data.</text>
</comment>
<dbReference type="AlphaFoldDB" id="A0A430HTU6"/>
<accession>A0A430HTU6</accession>
<sequence>MRSLLKVGFGLLLLAFVLIGLFYSMLRAQGTSRPANPEGRIVASEVRPVGGGVTTINLGGPIDMTLRQGAVASLTVRGEQRLLGNVETISEGNTLNIDTKGMLLHHKQPLQVVLVLPELDTVRIRGSGDSTVNGFSGDRLELQLNGSGNVKFNGRYREVEAGLQGSGDLELNGGSSDKVDVHVVGSGSMTVVGAAKAFKVVQMGSGDLDAEHLSADAVSIELIGSGSAIVQARKSATAVLRGSGDITVHGNPEDRHITHNGSGDVSFE</sequence>
<organism evidence="3 4">
    <name type="scientific">Massilia atriviolacea</name>
    <dbReference type="NCBI Taxonomy" id="2495579"/>
    <lineage>
        <taxon>Bacteria</taxon>
        <taxon>Pseudomonadati</taxon>
        <taxon>Pseudomonadota</taxon>
        <taxon>Betaproteobacteria</taxon>
        <taxon>Burkholderiales</taxon>
        <taxon>Oxalobacteraceae</taxon>
        <taxon>Telluria group</taxon>
        <taxon>Massilia</taxon>
    </lineage>
</organism>
<evidence type="ECO:0000259" key="2">
    <source>
        <dbReference type="Pfam" id="PF10988"/>
    </source>
</evidence>
<keyword evidence="4" id="KW-1185">Reference proteome</keyword>
<feature type="region of interest" description="Disordered" evidence="1">
    <location>
        <begin position="244"/>
        <end position="268"/>
    </location>
</feature>
<dbReference type="EMBL" id="RXLQ01000001">
    <property type="protein sequence ID" value="RSZ61008.1"/>
    <property type="molecule type" value="Genomic_DNA"/>
</dbReference>
<feature type="domain" description="Putative auto-transporter adhesin head GIN" evidence="2">
    <location>
        <begin position="156"/>
        <end position="252"/>
    </location>
</feature>
<dbReference type="Pfam" id="PF10988">
    <property type="entry name" value="DUF2807"/>
    <property type="match status" value="1"/>
</dbReference>
<dbReference type="Gene3D" id="2.160.20.120">
    <property type="match status" value="1"/>
</dbReference>
<evidence type="ECO:0000313" key="3">
    <source>
        <dbReference type="EMBL" id="RSZ61008.1"/>
    </source>
</evidence>
<feature type="compositionally biased region" description="Polar residues" evidence="1">
    <location>
        <begin position="259"/>
        <end position="268"/>
    </location>
</feature>
<dbReference type="Proteomes" id="UP000278085">
    <property type="component" value="Unassembled WGS sequence"/>
</dbReference>
<reference evidence="3 4" key="1">
    <citation type="submission" date="2018-12" db="EMBL/GenBank/DDBJ databases">
        <authorList>
            <person name="Yang E."/>
        </authorList>
    </citation>
    <scope>NUCLEOTIDE SEQUENCE [LARGE SCALE GENOMIC DNA]</scope>
    <source>
        <strain evidence="3 4">SOD</strain>
    </source>
</reference>
<gene>
    <name evidence="3" type="ORF">EJB06_02455</name>
</gene>
<dbReference type="OrthoDB" id="8742282at2"/>